<reference evidence="2 3" key="1">
    <citation type="submission" date="2017-09" db="EMBL/GenBank/DDBJ databases">
        <title>Comparative genomics of rhizobia isolated from Phaseolus vulgaris in China.</title>
        <authorList>
            <person name="Tong W."/>
        </authorList>
    </citation>
    <scope>NUCLEOTIDE SEQUENCE [LARGE SCALE GENOMIC DNA]</scope>
    <source>
        <strain evidence="2 3">C5</strain>
    </source>
</reference>
<dbReference type="Proteomes" id="UP000220768">
    <property type="component" value="Unassembled WGS sequence"/>
</dbReference>
<feature type="chain" id="PRO_5012065928" evidence="1">
    <location>
        <begin position="26"/>
        <end position="208"/>
    </location>
</feature>
<proteinExistence type="predicted"/>
<dbReference type="AlphaFoldDB" id="A0A2A6J8C1"/>
<name>A0A2A6J8C1_9HYPH</name>
<evidence type="ECO:0000256" key="1">
    <source>
        <dbReference type="SAM" id="SignalP"/>
    </source>
</evidence>
<accession>A0A2A6J8C1</accession>
<protein>
    <submittedName>
        <fullName evidence="2">Uncharacterized protein</fullName>
    </submittedName>
</protein>
<sequence>MCLMPKMVCSLVFAAALSIFETAAAQNLDPNGGTLYVANTPVMTDGKLTGCQLTFDAVIRDYTYRQGAFIAVSGGVGLMITQQTIGTTVKLVVTALDPSGRPIPSPPSRAYLIGANYATTLDSLVAASASDQPGGLFSIFKAEPTISIVLDALKTKRLMFAFNQNNSGTDIQLPVELDVVNTAADGAQIRSDNMIKGYAKCVLMLINK</sequence>
<evidence type="ECO:0000313" key="3">
    <source>
        <dbReference type="Proteomes" id="UP000220768"/>
    </source>
</evidence>
<evidence type="ECO:0000313" key="2">
    <source>
        <dbReference type="EMBL" id="PDT02113.1"/>
    </source>
</evidence>
<comment type="caution">
    <text evidence="2">The sequence shown here is derived from an EMBL/GenBank/DDBJ whole genome shotgun (WGS) entry which is preliminary data.</text>
</comment>
<keyword evidence="1" id="KW-0732">Signal</keyword>
<organism evidence="2 3">
    <name type="scientific">Rhizobium chutanense</name>
    <dbReference type="NCBI Taxonomy" id="2035448"/>
    <lineage>
        <taxon>Bacteria</taxon>
        <taxon>Pseudomonadati</taxon>
        <taxon>Pseudomonadota</taxon>
        <taxon>Alphaproteobacteria</taxon>
        <taxon>Hyphomicrobiales</taxon>
        <taxon>Rhizobiaceae</taxon>
        <taxon>Rhizobium/Agrobacterium group</taxon>
        <taxon>Rhizobium</taxon>
    </lineage>
</organism>
<dbReference type="RefSeq" id="WP_097614203.1">
    <property type="nucleotide sequence ID" value="NZ_NWSV01000016.1"/>
</dbReference>
<dbReference type="EMBL" id="NWSV01000016">
    <property type="protein sequence ID" value="PDT02113.1"/>
    <property type="molecule type" value="Genomic_DNA"/>
</dbReference>
<keyword evidence="3" id="KW-1185">Reference proteome</keyword>
<gene>
    <name evidence="2" type="ORF">CO666_21385</name>
</gene>
<feature type="signal peptide" evidence="1">
    <location>
        <begin position="1"/>
        <end position="25"/>
    </location>
</feature>